<comment type="caution">
    <text evidence="1">The sequence shown here is derived from an EMBL/GenBank/DDBJ whole genome shotgun (WGS) entry which is preliminary data.</text>
</comment>
<name>A0A9Q1GJK9_9CARY</name>
<evidence type="ECO:0000313" key="2">
    <source>
        <dbReference type="Proteomes" id="UP001153076"/>
    </source>
</evidence>
<protein>
    <submittedName>
        <fullName evidence="1">Uncharacterized protein</fullName>
    </submittedName>
</protein>
<gene>
    <name evidence="1" type="ORF">Cgig2_015391</name>
</gene>
<sequence length="169" mass="19180">MPTRELKPLMGPTITFSPEGMRPLQISHNDAFIIQIAIAMVCDIITLEFLKKSQYNEKDLEVIDAPIIGFGGKPPSVEEHKRRHLEPSYEVENLKNKVLRDALELLLMEWFLKVGDLVLRKMEAIEKGKNPRKAYTQLGGAIHDHRISTAWKVSPLNPSRGKDTKDIAL</sequence>
<reference evidence="1" key="1">
    <citation type="submission" date="2022-04" db="EMBL/GenBank/DDBJ databases">
        <title>Carnegiea gigantea Genome sequencing and assembly v2.</title>
        <authorList>
            <person name="Copetti D."/>
            <person name="Sanderson M.J."/>
            <person name="Burquez A."/>
            <person name="Wojciechowski M.F."/>
        </authorList>
    </citation>
    <scope>NUCLEOTIDE SEQUENCE</scope>
    <source>
        <strain evidence="1">SGP5-SGP5p</strain>
        <tissue evidence="1">Aerial part</tissue>
    </source>
</reference>
<dbReference type="Proteomes" id="UP001153076">
    <property type="component" value="Unassembled WGS sequence"/>
</dbReference>
<accession>A0A9Q1GJK9</accession>
<dbReference type="OrthoDB" id="1752268at2759"/>
<evidence type="ECO:0000313" key="1">
    <source>
        <dbReference type="EMBL" id="KAJ8420270.1"/>
    </source>
</evidence>
<dbReference type="AlphaFoldDB" id="A0A9Q1GJK9"/>
<organism evidence="1 2">
    <name type="scientific">Carnegiea gigantea</name>
    <dbReference type="NCBI Taxonomy" id="171969"/>
    <lineage>
        <taxon>Eukaryota</taxon>
        <taxon>Viridiplantae</taxon>
        <taxon>Streptophyta</taxon>
        <taxon>Embryophyta</taxon>
        <taxon>Tracheophyta</taxon>
        <taxon>Spermatophyta</taxon>
        <taxon>Magnoliopsida</taxon>
        <taxon>eudicotyledons</taxon>
        <taxon>Gunneridae</taxon>
        <taxon>Pentapetalae</taxon>
        <taxon>Caryophyllales</taxon>
        <taxon>Cactineae</taxon>
        <taxon>Cactaceae</taxon>
        <taxon>Cactoideae</taxon>
        <taxon>Echinocereeae</taxon>
        <taxon>Carnegiea</taxon>
    </lineage>
</organism>
<proteinExistence type="predicted"/>
<dbReference type="EMBL" id="JAKOGI010003629">
    <property type="protein sequence ID" value="KAJ8420270.1"/>
    <property type="molecule type" value="Genomic_DNA"/>
</dbReference>
<keyword evidence="2" id="KW-1185">Reference proteome</keyword>